<evidence type="ECO:0000256" key="8">
    <source>
        <dbReference type="SAM" id="Phobius"/>
    </source>
</evidence>
<gene>
    <name evidence="9" type="ORF">ZHD862_LOCUS21025</name>
</gene>
<keyword evidence="6 8" id="KW-1133">Transmembrane helix</keyword>
<feature type="transmembrane region" description="Helical" evidence="8">
    <location>
        <begin position="752"/>
        <end position="771"/>
    </location>
</feature>
<keyword evidence="5" id="KW-0653">Protein transport</keyword>
<name>A0A814TX37_9BILA</name>
<comment type="caution">
    <text evidence="9">The sequence shown here is derived from an EMBL/GenBank/DDBJ whole genome shotgun (WGS) entry which is preliminary data.</text>
</comment>
<accession>A0A814TX37</accession>
<dbReference type="Pfam" id="PF02535">
    <property type="entry name" value="Zip"/>
    <property type="match status" value="1"/>
</dbReference>
<feature type="transmembrane region" description="Helical" evidence="8">
    <location>
        <begin position="64"/>
        <end position="86"/>
    </location>
</feature>
<dbReference type="AlphaFoldDB" id="A0A814TX37"/>
<dbReference type="Proteomes" id="UP000663864">
    <property type="component" value="Unassembled WGS sequence"/>
</dbReference>
<feature type="transmembrane region" description="Helical" evidence="8">
    <location>
        <begin position="93"/>
        <end position="111"/>
    </location>
</feature>
<dbReference type="NCBIfam" id="TIGR00728">
    <property type="entry name" value="OPT_sfam"/>
    <property type="match status" value="1"/>
</dbReference>
<organism evidence="9 10">
    <name type="scientific">Rotaria sordida</name>
    <dbReference type="NCBI Taxonomy" id="392033"/>
    <lineage>
        <taxon>Eukaryota</taxon>
        <taxon>Metazoa</taxon>
        <taxon>Spiralia</taxon>
        <taxon>Gnathifera</taxon>
        <taxon>Rotifera</taxon>
        <taxon>Eurotatoria</taxon>
        <taxon>Bdelloidea</taxon>
        <taxon>Philodinida</taxon>
        <taxon>Philodinidae</taxon>
        <taxon>Rotaria</taxon>
    </lineage>
</organism>
<feature type="transmembrane region" description="Helical" evidence="8">
    <location>
        <begin position="556"/>
        <end position="573"/>
    </location>
</feature>
<feature type="transmembrane region" description="Helical" evidence="8">
    <location>
        <begin position="621"/>
        <end position="648"/>
    </location>
</feature>
<feature type="transmembrane region" description="Helical" evidence="8">
    <location>
        <begin position="218"/>
        <end position="239"/>
    </location>
</feature>
<evidence type="ECO:0000256" key="4">
    <source>
        <dbReference type="ARBA" id="ARBA00022856"/>
    </source>
</evidence>
<keyword evidence="4" id="KW-0571">Peptide transport</keyword>
<keyword evidence="3 8" id="KW-0812">Transmembrane</keyword>
<reference evidence="9" key="1">
    <citation type="submission" date="2021-02" db="EMBL/GenBank/DDBJ databases">
        <authorList>
            <person name="Nowell W R."/>
        </authorList>
    </citation>
    <scope>NUCLEOTIDE SEQUENCE</scope>
</reference>
<protein>
    <submittedName>
        <fullName evidence="9">Uncharacterized protein</fullName>
    </submittedName>
</protein>
<dbReference type="GO" id="GO:0015031">
    <property type="term" value="P:protein transport"/>
    <property type="evidence" value="ECO:0007669"/>
    <property type="project" value="UniProtKB-KW"/>
</dbReference>
<feature type="transmembrane region" description="Helical" evidence="8">
    <location>
        <begin position="272"/>
        <end position="290"/>
    </location>
</feature>
<evidence type="ECO:0000256" key="6">
    <source>
        <dbReference type="ARBA" id="ARBA00022989"/>
    </source>
</evidence>
<feature type="transmembrane region" description="Helical" evidence="8">
    <location>
        <begin position="322"/>
        <end position="343"/>
    </location>
</feature>
<sequence>MYFNEKTEVLPLLGNVPQALIDEEDKIISSTVENTQPALVDDESPYEIVAANVSNRDDPTLPCLTFRSCTLGLLFTCILAFVNQFFSFRTTPIHLVLGLNIVSEMVAGLIMPGNPIVNLTFKTFATITEHQALFFLSDLKLGHYMKIPPRIMFTTQIVATVVAGVVNFFTTIYLINTVPNICTLKNIEWTCPSLTLLYSASTIWGVVGPLKMFGPKSIYNPLLFSFLIGALLPVPAWLLHKKYPEVKWLQYVHFPIILAAIGNIPLAPPGEYPPWLIVGFLFNFVLFRYANEWWKSALAYHNVRHLIQQQIPTVRRKLDYQLTTMIFVRVIFFIILLLSYTIFRTYSLNINVFDRKSSLCNYSINLNNCWIISVMESFELSRLEENLVYSHLKNQTNLKLFYNELIESNGVDDLTYIRHTITNKDIEQGTIKNKCFQSTDDLLNALNITRIDENTNLTRTDIKQVTPTLVNVKFNEGCLKLQGTTKWKNILVGLISVSIINLSALFSAIILPFRNKPAFKWILTTFIGLAVGTLLGTGIFHLIPMAFSIEDYDKDLTFLTKALVTTIVIYLFYMRDQIFETFLHVETVIDTHSHGDEDISPILRQKNTKSLRENLKTMKPIGWMILISDSLHGFIDGLTIGAIAVISISECLRMMVPIVCEEFSHKLGDAAVLLSSGLPIKQALLMNFLSACGCYPGELENFHPWICALAGGMFVYIGLTDMIPELISMGHEIEKDNAIANRPVTNMLKLKILFSQNMGVVLGIAIMFLLAKYGETLSQYF</sequence>
<evidence type="ECO:0000256" key="3">
    <source>
        <dbReference type="ARBA" id="ARBA00022692"/>
    </source>
</evidence>
<dbReference type="InterPro" id="IPR003689">
    <property type="entry name" value="ZIP"/>
</dbReference>
<dbReference type="GO" id="GO:0035673">
    <property type="term" value="F:oligopeptide transmembrane transporter activity"/>
    <property type="evidence" value="ECO:0007669"/>
    <property type="project" value="InterPro"/>
</dbReference>
<feature type="transmembrane region" description="Helical" evidence="8">
    <location>
        <begin position="248"/>
        <end position="266"/>
    </location>
</feature>
<dbReference type="EMBL" id="CAJNOT010001226">
    <property type="protein sequence ID" value="CAF1167434.1"/>
    <property type="molecule type" value="Genomic_DNA"/>
</dbReference>
<evidence type="ECO:0000256" key="1">
    <source>
        <dbReference type="ARBA" id="ARBA00004141"/>
    </source>
</evidence>
<proteinExistence type="predicted"/>
<dbReference type="PANTHER" id="PTHR22601">
    <property type="entry name" value="ISP4 LIKE PROTEIN"/>
    <property type="match status" value="1"/>
</dbReference>
<dbReference type="InterPro" id="IPR004648">
    <property type="entry name" value="Oligpept_transpt"/>
</dbReference>
<feature type="transmembrane region" description="Helical" evidence="8">
    <location>
        <begin position="523"/>
        <end position="544"/>
    </location>
</feature>
<comment type="subcellular location">
    <subcellularLocation>
        <location evidence="1">Membrane</location>
        <topology evidence="1">Multi-pass membrane protein</topology>
    </subcellularLocation>
</comment>
<evidence type="ECO:0000256" key="7">
    <source>
        <dbReference type="ARBA" id="ARBA00023136"/>
    </source>
</evidence>
<dbReference type="InterPro" id="IPR004813">
    <property type="entry name" value="OPT"/>
</dbReference>
<evidence type="ECO:0000256" key="2">
    <source>
        <dbReference type="ARBA" id="ARBA00022448"/>
    </source>
</evidence>
<dbReference type="Pfam" id="PF03169">
    <property type="entry name" value="OPT"/>
    <property type="match status" value="1"/>
</dbReference>
<dbReference type="GO" id="GO:0046873">
    <property type="term" value="F:metal ion transmembrane transporter activity"/>
    <property type="evidence" value="ECO:0007669"/>
    <property type="project" value="InterPro"/>
</dbReference>
<keyword evidence="7 8" id="KW-0472">Membrane</keyword>
<evidence type="ECO:0000313" key="9">
    <source>
        <dbReference type="EMBL" id="CAF1167434.1"/>
    </source>
</evidence>
<evidence type="ECO:0000256" key="5">
    <source>
        <dbReference type="ARBA" id="ARBA00022927"/>
    </source>
</evidence>
<dbReference type="GO" id="GO:0016020">
    <property type="term" value="C:membrane"/>
    <property type="evidence" value="ECO:0007669"/>
    <property type="project" value="UniProtKB-SubCell"/>
</dbReference>
<evidence type="ECO:0000313" key="10">
    <source>
        <dbReference type="Proteomes" id="UP000663864"/>
    </source>
</evidence>
<keyword evidence="2" id="KW-0813">Transport</keyword>
<feature type="transmembrane region" description="Helical" evidence="8">
    <location>
        <begin position="151"/>
        <end position="175"/>
    </location>
</feature>
<feature type="transmembrane region" description="Helical" evidence="8">
    <location>
        <begin position="490"/>
        <end position="511"/>
    </location>
</feature>